<dbReference type="RefSeq" id="WP_336535560.1">
    <property type="nucleotide sequence ID" value="NZ_JBBAYL010000002.1"/>
</dbReference>
<evidence type="ECO:0000313" key="1">
    <source>
        <dbReference type="EMBL" id="MEI5607890.1"/>
    </source>
</evidence>
<dbReference type="Proteomes" id="UP001365781">
    <property type="component" value="Unassembled WGS sequence"/>
</dbReference>
<name>A0ABU8G3X6_9ACTN</name>
<sequence length="66" mass="6922">MSFAVGDQELRGRRRGQELLHTTVLSKIRPGGQAGGIKAAGSWRPPLTGPLVDVVEGTLTTVTALP</sequence>
<dbReference type="EMBL" id="JBBAYM010000001">
    <property type="protein sequence ID" value="MEI5607890.1"/>
    <property type="molecule type" value="Genomic_DNA"/>
</dbReference>
<reference evidence="1 2" key="1">
    <citation type="submission" date="2024-03" db="EMBL/GenBank/DDBJ databases">
        <title>First Report of Pectobacterium brasiliscabiei causing potato scab in china.</title>
        <authorList>
            <person name="Handique U."/>
        </authorList>
    </citation>
    <scope>NUCLEOTIDE SEQUENCE [LARGE SCALE GENOMIC DNA]</scope>
    <source>
        <strain evidence="1 2">ZRIMU1503</strain>
    </source>
</reference>
<comment type="caution">
    <text evidence="1">The sequence shown here is derived from an EMBL/GenBank/DDBJ whole genome shotgun (WGS) entry which is preliminary data.</text>
</comment>
<protein>
    <submittedName>
        <fullName evidence="1">Uncharacterized protein</fullName>
    </submittedName>
</protein>
<proteinExistence type="predicted"/>
<gene>
    <name evidence="1" type="ORF">WB403_01805</name>
</gene>
<evidence type="ECO:0000313" key="2">
    <source>
        <dbReference type="Proteomes" id="UP001365781"/>
    </source>
</evidence>
<organism evidence="1 2">
    <name type="scientific">Streptomyces brasiliscabiei</name>
    <dbReference type="NCBI Taxonomy" id="2736302"/>
    <lineage>
        <taxon>Bacteria</taxon>
        <taxon>Bacillati</taxon>
        <taxon>Actinomycetota</taxon>
        <taxon>Actinomycetes</taxon>
        <taxon>Kitasatosporales</taxon>
        <taxon>Streptomycetaceae</taxon>
        <taxon>Streptomyces</taxon>
    </lineage>
</organism>
<accession>A0ABU8G3X6</accession>
<keyword evidence="2" id="KW-1185">Reference proteome</keyword>